<evidence type="ECO:0000256" key="3">
    <source>
        <dbReference type="ARBA" id="ARBA00023002"/>
    </source>
</evidence>
<feature type="domain" description="Siroheme biosynthesis protein Met8 C-terminal" evidence="8">
    <location>
        <begin position="180"/>
        <end position="247"/>
    </location>
</feature>
<evidence type="ECO:0000256" key="5">
    <source>
        <dbReference type="ARBA" id="ARBA00023244"/>
    </source>
</evidence>
<dbReference type="PANTHER" id="PTHR35330">
    <property type="entry name" value="SIROHEME BIOSYNTHESIS PROTEIN MET8"/>
    <property type="match status" value="1"/>
</dbReference>
<comment type="pathway">
    <text evidence="1">Porphyrin-containing compound metabolism; siroheme biosynthesis; sirohydrochlorin from precorrin-2: step 1/1.</text>
</comment>
<dbReference type="Pfam" id="PF14824">
    <property type="entry name" value="Sirohm_synth_M"/>
    <property type="match status" value="1"/>
</dbReference>
<evidence type="ECO:0000256" key="6">
    <source>
        <dbReference type="ARBA" id="ARBA00047561"/>
    </source>
</evidence>
<dbReference type="InterPro" id="IPR028161">
    <property type="entry name" value="Met8-like"/>
</dbReference>
<dbReference type="PANTHER" id="PTHR35330:SF1">
    <property type="entry name" value="SIROHEME BIOSYNTHESIS PROTEIN MET8"/>
    <property type="match status" value="1"/>
</dbReference>
<evidence type="ECO:0000256" key="1">
    <source>
        <dbReference type="ARBA" id="ARBA00005010"/>
    </source>
</evidence>
<dbReference type="Gene3D" id="3.40.50.720">
    <property type="entry name" value="NAD(P)-binding Rossmann-like Domain"/>
    <property type="match status" value="2"/>
</dbReference>
<sequence length="309" mass="33863">MASRNPTTEQLDAQNEADKYPKLCPGGGLLIAWQLKGKKVLIVGGGPVAAGRLVNVLDADAVLDVLCPSSGLCDEMRYRIYTEKVVANYLDQEFDMEQVSLLDGYDMVLTAIDDIELSKKICYACRDRRIPVNVADVPPECDFYFGSLIRNGPLQVMVSTGGQGPKIASQTRQKIQAAIPKNVGLAITNVGKLRAMLRKRAPQPEIGARRMRWMINVCETWNLDEICTMTESDMKHILDGWESGYVPTYKQVKGGIPFLPSDIRIKKALFGTCPVVGYPSPYLTGLTGLLAGFAISSAIFLARGVQRSS</sequence>
<organism evidence="10 11">
    <name type="scientific">Testicularia cyperi</name>
    <dbReference type="NCBI Taxonomy" id="1882483"/>
    <lineage>
        <taxon>Eukaryota</taxon>
        <taxon>Fungi</taxon>
        <taxon>Dikarya</taxon>
        <taxon>Basidiomycota</taxon>
        <taxon>Ustilaginomycotina</taxon>
        <taxon>Ustilaginomycetes</taxon>
        <taxon>Ustilaginales</taxon>
        <taxon>Anthracoideaceae</taxon>
        <taxon>Testicularia</taxon>
    </lineage>
</organism>
<dbReference type="GO" id="GO:0019354">
    <property type="term" value="P:siroheme biosynthetic process"/>
    <property type="evidence" value="ECO:0007669"/>
    <property type="project" value="UniProtKB-UniPathway"/>
</dbReference>
<dbReference type="SUPFAM" id="SSF75615">
    <property type="entry name" value="Siroheme synthase middle domains-like"/>
    <property type="match status" value="1"/>
</dbReference>
<feature type="domain" description="Siroheme synthase central" evidence="9">
    <location>
        <begin position="151"/>
        <end position="177"/>
    </location>
</feature>
<name>A0A317XZ49_9BASI</name>
<gene>
    <name evidence="10" type="ORF">BCV70DRAFT_196808</name>
</gene>
<dbReference type="Pfam" id="PF14823">
    <property type="entry name" value="Sirohm_synth_C"/>
    <property type="match status" value="1"/>
</dbReference>
<evidence type="ECO:0000313" key="10">
    <source>
        <dbReference type="EMBL" id="PWZ02561.1"/>
    </source>
</evidence>
<proteinExistence type="predicted"/>
<keyword evidence="7" id="KW-0812">Transmembrane</keyword>
<evidence type="ECO:0000256" key="2">
    <source>
        <dbReference type="ARBA" id="ARBA00012400"/>
    </source>
</evidence>
<evidence type="ECO:0000256" key="4">
    <source>
        <dbReference type="ARBA" id="ARBA00023027"/>
    </source>
</evidence>
<keyword evidence="7" id="KW-0472">Membrane</keyword>
<dbReference type="InterPro" id="IPR036291">
    <property type="entry name" value="NAD(P)-bd_dom_sf"/>
</dbReference>
<dbReference type="FunCoup" id="A0A317XZ49">
    <property type="interactions" value="87"/>
</dbReference>
<dbReference type="SUPFAM" id="SSF51735">
    <property type="entry name" value="NAD(P)-binding Rossmann-fold domains"/>
    <property type="match status" value="1"/>
</dbReference>
<accession>A0A317XZ49</accession>
<dbReference type="InterPro" id="IPR006367">
    <property type="entry name" value="Sirohaem_synthase_N"/>
</dbReference>
<dbReference type="EC" id="1.3.1.76" evidence="2"/>
<reference evidence="10 11" key="1">
    <citation type="journal article" date="2018" name="Mol. Biol. Evol.">
        <title>Broad Genomic Sampling Reveals a Smut Pathogenic Ancestry of the Fungal Clade Ustilaginomycotina.</title>
        <authorList>
            <person name="Kijpornyongpan T."/>
            <person name="Mondo S.J."/>
            <person name="Barry K."/>
            <person name="Sandor L."/>
            <person name="Lee J."/>
            <person name="Lipzen A."/>
            <person name="Pangilinan J."/>
            <person name="LaButti K."/>
            <person name="Hainaut M."/>
            <person name="Henrissat B."/>
            <person name="Grigoriev I.V."/>
            <person name="Spatafora J.W."/>
            <person name="Aime M.C."/>
        </authorList>
    </citation>
    <scope>NUCLEOTIDE SEQUENCE [LARGE SCALE GENOMIC DNA]</scope>
    <source>
        <strain evidence="10 11">MCA 3645</strain>
    </source>
</reference>
<dbReference type="GO" id="GO:0043115">
    <property type="term" value="F:precorrin-2 dehydrogenase activity"/>
    <property type="evidence" value="ECO:0007669"/>
    <property type="project" value="UniProtKB-EC"/>
</dbReference>
<dbReference type="UniPathway" id="UPA00262">
    <property type="reaction ID" value="UER00222"/>
</dbReference>
<dbReference type="Pfam" id="PF13241">
    <property type="entry name" value="NAD_binding_7"/>
    <property type="match status" value="1"/>
</dbReference>
<dbReference type="AlphaFoldDB" id="A0A317XZ49"/>
<evidence type="ECO:0000313" key="11">
    <source>
        <dbReference type="Proteomes" id="UP000246740"/>
    </source>
</evidence>
<evidence type="ECO:0000259" key="9">
    <source>
        <dbReference type="Pfam" id="PF14824"/>
    </source>
</evidence>
<dbReference type="Gene3D" id="3.30.160.110">
    <property type="entry name" value="Siroheme synthase, domain 2"/>
    <property type="match status" value="1"/>
</dbReference>
<dbReference type="Proteomes" id="UP000246740">
    <property type="component" value="Unassembled WGS sequence"/>
</dbReference>
<protein>
    <recommendedName>
        <fullName evidence="2">precorrin-2 dehydrogenase</fullName>
        <ecNumber evidence="2">1.3.1.76</ecNumber>
    </recommendedName>
</protein>
<dbReference type="OrthoDB" id="1721126at2759"/>
<evidence type="ECO:0000259" key="8">
    <source>
        <dbReference type="Pfam" id="PF14823"/>
    </source>
</evidence>
<keyword evidence="7" id="KW-1133">Transmembrane helix</keyword>
<feature type="transmembrane region" description="Helical" evidence="7">
    <location>
        <begin position="282"/>
        <end position="302"/>
    </location>
</feature>
<evidence type="ECO:0000256" key="7">
    <source>
        <dbReference type="SAM" id="Phobius"/>
    </source>
</evidence>
<comment type="catalytic activity">
    <reaction evidence="6">
        <text>precorrin-2 + NAD(+) = sirohydrochlorin + NADH + 2 H(+)</text>
        <dbReference type="Rhea" id="RHEA:15613"/>
        <dbReference type="ChEBI" id="CHEBI:15378"/>
        <dbReference type="ChEBI" id="CHEBI:57540"/>
        <dbReference type="ChEBI" id="CHEBI:57945"/>
        <dbReference type="ChEBI" id="CHEBI:58351"/>
        <dbReference type="ChEBI" id="CHEBI:58827"/>
        <dbReference type="EC" id="1.3.1.76"/>
    </reaction>
</comment>
<dbReference type="NCBIfam" id="TIGR01470">
    <property type="entry name" value="cysG_Nterm"/>
    <property type="match status" value="1"/>
</dbReference>
<dbReference type="STRING" id="1882483.A0A317XZ49"/>
<dbReference type="InterPro" id="IPR028281">
    <property type="entry name" value="Sirohaem_synthase_central"/>
</dbReference>
<dbReference type="InParanoid" id="A0A317XZ49"/>
<dbReference type="InterPro" id="IPR028162">
    <property type="entry name" value="Met8_C"/>
</dbReference>
<keyword evidence="5" id="KW-0627">Porphyrin biosynthesis</keyword>
<dbReference type="Gene3D" id="1.10.3280.10">
    <property type="entry name" value="Siroheme synthase, domain 3"/>
    <property type="match status" value="1"/>
</dbReference>
<dbReference type="GO" id="GO:0004325">
    <property type="term" value="F:ferrochelatase activity"/>
    <property type="evidence" value="ECO:0007669"/>
    <property type="project" value="InterPro"/>
</dbReference>
<dbReference type="EMBL" id="KZ819188">
    <property type="protein sequence ID" value="PWZ02561.1"/>
    <property type="molecule type" value="Genomic_DNA"/>
</dbReference>
<keyword evidence="3" id="KW-0560">Oxidoreductase</keyword>
<keyword evidence="11" id="KW-1185">Reference proteome</keyword>
<keyword evidence="4" id="KW-0520">NAD</keyword>